<accession>A0ABQ5F8X3</accession>
<protein>
    <recommendedName>
        <fullName evidence="3">Transposase (putative) gypsy type domain-containing protein</fullName>
    </recommendedName>
</protein>
<dbReference type="Proteomes" id="UP001151760">
    <property type="component" value="Unassembled WGS sequence"/>
</dbReference>
<gene>
    <name evidence="4" type="ORF">Tco_1002881</name>
</gene>
<feature type="coiled-coil region" evidence="1">
    <location>
        <begin position="613"/>
        <end position="676"/>
    </location>
</feature>
<dbReference type="Gene3D" id="1.10.287.1490">
    <property type="match status" value="1"/>
</dbReference>
<dbReference type="PANTHER" id="PTHR31099:SF41">
    <property type="entry name" value="TRANSPOSASE (PUTATIVE), GYPSY TYPE-RELATED"/>
    <property type="match status" value="1"/>
</dbReference>
<organism evidence="4 5">
    <name type="scientific">Tanacetum coccineum</name>
    <dbReference type="NCBI Taxonomy" id="301880"/>
    <lineage>
        <taxon>Eukaryota</taxon>
        <taxon>Viridiplantae</taxon>
        <taxon>Streptophyta</taxon>
        <taxon>Embryophyta</taxon>
        <taxon>Tracheophyta</taxon>
        <taxon>Spermatophyta</taxon>
        <taxon>Magnoliopsida</taxon>
        <taxon>eudicotyledons</taxon>
        <taxon>Gunneridae</taxon>
        <taxon>Pentapetalae</taxon>
        <taxon>asterids</taxon>
        <taxon>campanulids</taxon>
        <taxon>Asterales</taxon>
        <taxon>Asteraceae</taxon>
        <taxon>Asteroideae</taxon>
        <taxon>Anthemideae</taxon>
        <taxon>Anthemidinae</taxon>
        <taxon>Tanacetum</taxon>
    </lineage>
</organism>
<proteinExistence type="predicted"/>
<evidence type="ECO:0000256" key="1">
    <source>
        <dbReference type="SAM" id="Coils"/>
    </source>
</evidence>
<comment type="caution">
    <text evidence="4">The sequence shown here is derived from an EMBL/GenBank/DDBJ whole genome shotgun (WGS) entry which is preliminary data.</text>
</comment>
<keyword evidence="5" id="KW-1185">Reference proteome</keyword>
<dbReference type="SUPFAM" id="SSF90257">
    <property type="entry name" value="Myosin rod fragments"/>
    <property type="match status" value="1"/>
</dbReference>
<evidence type="ECO:0000259" key="3">
    <source>
        <dbReference type="Pfam" id="PF04195"/>
    </source>
</evidence>
<feature type="region of interest" description="Disordered" evidence="2">
    <location>
        <begin position="322"/>
        <end position="366"/>
    </location>
</feature>
<evidence type="ECO:0000313" key="4">
    <source>
        <dbReference type="EMBL" id="GJT59348.1"/>
    </source>
</evidence>
<feature type="domain" description="Transposase (putative) gypsy type" evidence="3">
    <location>
        <begin position="54"/>
        <end position="111"/>
    </location>
</feature>
<feature type="region of interest" description="Disordered" evidence="2">
    <location>
        <begin position="419"/>
        <end position="438"/>
    </location>
</feature>
<name>A0ABQ5F8X3_9ASTR</name>
<dbReference type="InterPro" id="IPR007321">
    <property type="entry name" value="Transposase_28"/>
</dbReference>
<dbReference type="EMBL" id="BQNB010017102">
    <property type="protein sequence ID" value="GJT59348.1"/>
    <property type="molecule type" value="Genomic_DNA"/>
</dbReference>
<reference evidence="4" key="2">
    <citation type="submission" date="2022-01" db="EMBL/GenBank/DDBJ databases">
        <authorList>
            <person name="Yamashiro T."/>
            <person name="Shiraishi A."/>
            <person name="Satake H."/>
            <person name="Nakayama K."/>
        </authorList>
    </citation>
    <scope>NUCLEOTIDE SEQUENCE</scope>
</reference>
<reference evidence="4" key="1">
    <citation type="journal article" date="2022" name="Int. J. Mol. Sci.">
        <title>Draft Genome of Tanacetum Coccineum: Genomic Comparison of Closely Related Tanacetum-Family Plants.</title>
        <authorList>
            <person name="Yamashiro T."/>
            <person name="Shiraishi A."/>
            <person name="Nakayama K."/>
            <person name="Satake H."/>
        </authorList>
    </citation>
    <scope>NUCLEOTIDE SEQUENCE</scope>
</reference>
<dbReference type="Pfam" id="PF04195">
    <property type="entry name" value="Transposase_28"/>
    <property type="match status" value="1"/>
</dbReference>
<evidence type="ECO:0000256" key="2">
    <source>
        <dbReference type="SAM" id="MobiDB-lite"/>
    </source>
</evidence>
<dbReference type="PANTHER" id="PTHR31099">
    <property type="entry name" value="OS06G0165300 PROTEIN"/>
    <property type="match status" value="1"/>
</dbReference>
<evidence type="ECO:0000313" key="5">
    <source>
        <dbReference type="Proteomes" id="UP001151760"/>
    </source>
</evidence>
<feature type="coiled-coil region" evidence="1">
    <location>
        <begin position="540"/>
        <end position="570"/>
    </location>
</feature>
<sequence length="918" mass="100812">MANKHSIMTREMVESFCDSYYIPDEVHPTAPGRDRTITQFPEGKVGVYTRLFDYCGYRIPLTKFFVSVLKHFRIHISQLSPFGAARISHFEVLTRVLDLGPSVPVFRAFYTRMYSDGLFSFAKRSLSAPSCLSKPPDSIKNWADHFFWVDSRVFPISVPLYTGGVLEKDPAPHLTARQEQAVQILSSNKAPFRRYPECFLALVGLSPYYPFGENTYPAFEGPDRTDMGLLDYIRTADPRKVQTVEVQKGEEQVTLFDSIKHCFVSLDAPAAAHQASGSGSGAGAEVSAPSVEGNVVEENVIPESAFLNPIDPECDVTLAEKDVAQRQPEKAKRKKLLKRSDPLPAKRLRTDHPSLASGTGGKSLASLRQSLPEGSLTLGTSSPADIPTHVTVPSSCAADAPVYTAADIVTSSRGKTLVLPTSGVGGSSQPETSEESTDSFYETAVLNSEDAKRWYIPRWNITNDSLLDDGFSCRTLVDRVAPPGFFSTLRNMDYDQLFTEFNVGAARQICLGSEVRSRAEHELELKEKLRAKYDARGVLLSEKDAEIARLKSLLKEKETEAAEVSRLRDQVSVLAAEKSSLSAEVSALKSDVSQKDTVISLLDSRASHLKSSLDDSQAACDEAKNLISSLSSEKDGLVSEVSILRSSFRDFKDKMEAQQEEQAQELYNRVAELEAHVMDVSGRLEGEFYPAYLTALAGRRWLLTHGMELAMVKCLKSPEYQGILGHALGRAVDYGMQEGLAAGHEHGIAGTPLSAVVAYDPETAKNNYFDAVRALEEADFPLIHLLKSKKDSGMDEVLDCFLLDGPLANLPEAAYLQPCLEQLSVPIYYADVNAVVGETSLSFALLNVHNRAEGARKHAAALRRLMVDIVSHPLSSQNLLGEASTSAVAFFNDLDTDEDLGSVVCMPHLEDLRFEILP</sequence>
<keyword evidence="1" id="KW-0175">Coiled coil</keyword>